<comment type="subcellular location">
    <subcellularLocation>
        <location evidence="1">Membrane</location>
        <topology evidence="1">Multi-pass membrane protein</topology>
    </subcellularLocation>
</comment>
<keyword evidence="6 8" id="KW-0472">Membrane</keyword>
<feature type="transmembrane region" description="Helical" evidence="8">
    <location>
        <begin position="134"/>
        <end position="157"/>
    </location>
</feature>
<feature type="transmembrane region" description="Helical" evidence="8">
    <location>
        <begin position="111"/>
        <end position="128"/>
    </location>
</feature>
<keyword evidence="2" id="KW-0813">Transport</keyword>
<keyword evidence="5 8" id="KW-1133">Transmembrane helix</keyword>
<evidence type="ECO:0008006" key="11">
    <source>
        <dbReference type="Google" id="ProtNLM"/>
    </source>
</evidence>
<keyword evidence="10" id="KW-1185">Reference proteome</keyword>
<dbReference type="PANTHER" id="PTHR12226:SF2">
    <property type="entry name" value="MANNOSE-P-DOLICHOL UTILIZATION DEFECT 1 PROTEIN"/>
    <property type="match status" value="1"/>
</dbReference>
<comment type="caution">
    <text evidence="9">The sequence shown here is derived from an EMBL/GenBank/DDBJ whole genome shotgun (WGS) entry which is preliminary data.</text>
</comment>
<dbReference type="Gene3D" id="1.20.1280.290">
    <property type="match status" value="2"/>
</dbReference>
<comment type="similarity">
    <text evidence="7">Belongs to the MPDU1 (TC 2.A.43.3) family.</text>
</comment>
<evidence type="ECO:0000256" key="2">
    <source>
        <dbReference type="ARBA" id="ARBA00022448"/>
    </source>
</evidence>
<evidence type="ECO:0000256" key="8">
    <source>
        <dbReference type="SAM" id="Phobius"/>
    </source>
</evidence>
<dbReference type="SMART" id="SM00679">
    <property type="entry name" value="CTNS"/>
    <property type="match status" value="1"/>
</dbReference>
<sequence length="246" mass="25450">MAALLLLTALAAAAPPLSRAPTPLPPPDRLRREPAPLLAARPAPRALASALGWIVSLGSAAVYSPIAFRLLTTHEAEGLAIQTWLLSTVGFGAALVYPLRHRYPLSSYAEYVCLATQSALLLLCVAVYGGHATPLAACAGLSALLGIGAVGAALVPLRFTKIIQESRGAGSTLLIGSILPQITKNFRRRSGGGWSPISSALSASGAAIRVFTTIQLTGDRLLLVSFLIGAILNSILTAQILIFGNA</sequence>
<keyword evidence="3 8" id="KW-0812">Transmembrane</keyword>
<dbReference type="EMBL" id="JBGBPQ010000033">
    <property type="protein sequence ID" value="KAL1495150.1"/>
    <property type="molecule type" value="Genomic_DNA"/>
</dbReference>
<feature type="transmembrane region" description="Helical" evidence="8">
    <location>
        <begin position="221"/>
        <end position="243"/>
    </location>
</feature>
<evidence type="ECO:0000313" key="10">
    <source>
        <dbReference type="Proteomes" id="UP001515480"/>
    </source>
</evidence>
<dbReference type="InterPro" id="IPR016817">
    <property type="entry name" value="MannP-dilichol_defect-1"/>
</dbReference>
<evidence type="ECO:0000256" key="6">
    <source>
        <dbReference type="ARBA" id="ARBA00023136"/>
    </source>
</evidence>
<dbReference type="InterPro" id="IPR006603">
    <property type="entry name" value="PQ-loop_rpt"/>
</dbReference>
<dbReference type="Pfam" id="PF04193">
    <property type="entry name" value="PQ-loop"/>
    <property type="match status" value="1"/>
</dbReference>
<protein>
    <recommendedName>
        <fullName evidence="11">Solute carrier family 66 member 3</fullName>
    </recommendedName>
</protein>
<dbReference type="AlphaFoldDB" id="A0AB34IA66"/>
<accession>A0AB34IA66</accession>
<evidence type="ECO:0000256" key="7">
    <source>
        <dbReference type="ARBA" id="ARBA00038475"/>
    </source>
</evidence>
<keyword evidence="4" id="KW-0677">Repeat</keyword>
<reference evidence="9 10" key="1">
    <citation type="journal article" date="2024" name="Science">
        <title>Giant polyketide synthase enzymes in the biosynthesis of giant marine polyether toxins.</title>
        <authorList>
            <person name="Fallon T.R."/>
            <person name="Shende V.V."/>
            <person name="Wierzbicki I.H."/>
            <person name="Pendleton A.L."/>
            <person name="Watervoot N.F."/>
            <person name="Auber R.P."/>
            <person name="Gonzalez D.J."/>
            <person name="Wisecaver J.H."/>
            <person name="Moore B.S."/>
        </authorList>
    </citation>
    <scope>NUCLEOTIDE SEQUENCE [LARGE SCALE GENOMIC DNA]</scope>
    <source>
        <strain evidence="9 10">12B1</strain>
    </source>
</reference>
<dbReference type="PANTHER" id="PTHR12226">
    <property type="entry name" value="MANNOSE-P-DOLICHOL UTILIZATION DEFECT 1 LEC35 -RELATED"/>
    <property type="match status" value="1"/>
</dbReference>
<feature type="transmembrane region" description="Helical" evidence="8">
    <location>
        <begin position="79"/>
        <end position="99"/>
    </location>
</feature>
<evidence type="ECO:0000313" key="9">
    <source>
        <dbReference type="EMBL" id="KAL1495150.1"/>
    </source>
</evidence>
<evidence type="ECO:0000256" key="3">
    <source>
        <dbReference type="ARBA" id="ARBA00022692"/>
    </source>
</evidence>
<evidence type="ECO:0000256" key="1">
    <source>
        <dbReference type="ARBA" id="ARBA00004141"/>
    </source>
</evidence>
<evidence type="ECO:0000256" key="5">
    <source>
        <dbReference type="ARBA" id="ARBA00022989"/>
    </source>
</evidence>
<proteinExistence type="inferred from homology"/>
<name>A0AB34IA66_PRYPA</name>
<evidence type="ECO:0000256" key="4">
    <source>
        <dbReference type="ARBA" id="ARBA00022737"/>
    </source>
</evidence>
<dbReference type="GO" id="GO:0016020">
    <property type="term" value="C:membrane"/>
    <property type="evidence" value="ECO:0007669"/>
    <property type="project" value="UniProtKB-SubCell"/>
</dbReference>
<organism evidence="9 10">
    <name type="scientific">Prymnesium parvum</name>
    <name type="common">Toxic golden alga</name>
    <dbReference type="NCBI Taxonomy" id="97485"/>
    <lineage>
        <taxon>Eukaryota</taxon>
        <taxon>Haptista</taxon>
        <taxon>Haptophyta</taxon>
        <taxon>Prymnesiophyceae</taxon>
        <taxon>Prymnesiales</taxon>
        <taxon>Prymnesiaceae</taxon>
        <taxon>Prymnesium</taxon>
    </lineage>
</organism>
<gene>
    <name evidence="9" type="ORF">AB1Y20_017015</name>
</gene>
<dbReference type="Proteomes" id="UP001515480">
    <property type="component" value="Unassembled WGS sequence"/>
</dbReference>